<feature type="compositionally biased region" description="Low complexity" evidence="1">
    <location>
        <begin position="221"/>
        <end position="240"/>
    </location>
</feature>
<gene>
    <name evidence="3" type="ORF">NAEGRDRAFT_51040</name>
</gene>
<dbReference type="Gene3D" id="1.10.167.10">
    <property type="entry name" value="Regulator of G-protein Signalling 4, domain 2"/>
    <property type="match status" value="1"/>
</dbReference>
<proteinExistence type="predicted"/>
<dbReference type="SMART" id="SM00315">
    <property type="entry name" value="RGS"/>
    <property type="match status" value="1"/>
</dbReference>
<feature type="region of interest" description="Disordered" evidence="1">
    <location>
        <begin position="1"/>
        <end position="81"/>
    </location>
</feature>
<dbReference type="OMA" id="AKCEVIF"/>
<dbReference type="KEGG" id="ngr:NAEGRDRAFT_51040"/>
<feature type="region of interest" description="Disordered" evidence="1">
    <location>
        <begin position="424"/>
        <end position="477"/>
    </location>
</feature>
<dbReference type="Pfam" id="PF00615">
    <property type="entry name" value="RGS"/>
    <property type="match status" value="1"/>
</dbReference>
<dbReference type="Proteomes" id="UP000006671">
    <property type="component" value="Unassembled WGS sequence"/>
</dbReference>
<dbReference type="VEuPathDB" id="AmoebaDB:NAEGRDRAFT_51040"/>
<feature type="compositionally biased region" description="Low complexity" evidence="1">
    <location>
        <begin position="33"/>
        <end position="58"/>
    </location>
</feature>
<evidence type="ECO:0000313" key="4">
    <source>
        <dbReference type="Proteomes" id="UP000006671"/>
    </source>
</evidence>
<accession>D2VNN4</accession>
<dbReference type="AlphaFoldDB" id="D2VNN4"/>
<dbReference type="InterPro" id="IPR044926">
    <property type="entry name" value="RGS_subdomain_2"/>
</dbReference>
<reference evidence="3 4" key="1">
    <citation type="journal article" date="2010" name="Cell">
        <title>The genome of Naegleria gruberi illuminates early eukaryotic versatility.</title>
        <authorList>
            <person name="Fritz-Laylin L.K."/>
            <person name="Prochnik S.E."/>
            <person name="Ginger M.L."/>
            <person name="Dacks J.B."/>
            <person name="Carpenter M.L."/>
            <person name="Field M.C."/>
            <person name="Kuo A."/>
            <person name="Paredez A."/>
            <person name="Chapman J."/>
            <person name="Pham J."/>
            <person name="Shu S."/>
            <person name="Neupane R."/>
            <person name="Cipriano M."/>
            <person name="Mancuso J."/>
            <person name="Tu H."/>
            <person name="Salamov A."/>
            <person name="Lindquist E."/>
            <person name="Shapiro H."/>
            <person name="Lucas S."/>
            <person name="Grigoriev I.V."/>
            <person name="Cande W.Z."/>
            <person name="Fulton C."/>
            <person name="Rokhsar D.S."/>
            <person name="Dawson S.C."/>
        </authorList>
    </citation>
    <scope>NUCLEOTIDE SEQUENCE [LARGE SCALE GENOMIC DNA]</scope>
    <source>
        <strain evidence="3 4">NEG-M</strain>
    </source>
</reference>
<name>D2VNN4_NAEGR</name>
<dbReference type="Gene3D" id="3.30.530.20">
    <property type="match status" value="1"/>
</dbReference>
<sequence>MVSTSKKKNSSSNTSLPNSPAISITSVESNDMNNSPSSLPSSPSNSSNFFSSSPNSKSPGRRLHFFPAKSPKKKSTTSISTDSLHAASNTNHGCDAIGDYTFSYEAVLDDEETRQCLLEYMRTIRCEESLLFLDQVNSFHRKRSTANRWSMIQSIFEQFFCEHSKYELNLPQRVKDMMIHTYSDVVEEIAHRKRMNLDEDTNSSSNSRSSLEQANQPPPQQQVKQNKNKNNNEKSNNNNRNSKDDLDVSLGSLDYIDLSDCEEALKKAESYILINLKEYVFPKFVGSDHFQGFISTKSKTFINTIGTVKALSHSCFVESLMDMRRCEINVDQVRMIKKHVFDTRYWDCIYQKETSYGFISSKKYILGEDDHAKGVYFAKCEVIFPYSADQIMNIMTNTKNRIEHDKNLEDIKRIGYRNKSGTTNFNPNLVHSSDEDEDTLSSTSSAMSDLHDTASSRSHTSNHSHQQTNHHSPISGKTKLATTLTHERYKLGWPIKSRYYLLAQSMVHDTTDNMYIIAKKSCRIPNYDPDEGTNIEAINIGCWMFQPLLDENQKPCCKYIQFVGTDLRGNIPTFIIEKIVRKRTSNFYKSTMKMIKACEEESTTRPFDSSGYFDTLDENGSMAL</sequence>
<feature type="compositionally biased region" description="Low complexity" evidence="1">
    <location>
        <begin position="455"/>
        <end position="472"/>
    </location>
</feature>
<protein>
    <submittedName>
        <fullName evidence="3">Predicted protein</fullName>
    </submittedName>
</protein>
<dbReference type="InParanoid" id="D2VNN4"/>
<dbReference type="PROSITE" id="PS50132">
    <property type="entry name" value="RGS"/>
    <property type="match status" value="1"/>
</dbReference>
<feature type="domain" description="RGS" evidence="2">
    <location>
        <begin position="103"/>
        <end position="294"/>
    </location>
</feature>
<dbReference type="EMBL" id="GG738885">
    <property type="protein sequence ID" value="EFC41439.1"/>
    <property type="molecule type" value="Genomic_DNA"/>
</dbReference>
<organism evidence="4">
    <name type="scientific">Naegleria gruberi</name>
    <name type="common">Amoeba</name>
    <dbReference type="NCBI Taxonomy" id="5762"/>
    <lineage>
        <taxon>Eukaryota</taxon>
        <taxon>Discoba</taxon>
        <taxon>Heterolobosea</taxon>
        <taxon>Tetramitia</taxon>
        <taxon>Eutetramitia</taxon>
        <taxon>Vahlkampfiidae</taxon>
        <taxon>Naegleria</taxon>
    </lineage>
</organism>
<dbReference type="RefSeq" id="XP_002674183.1">
    <property type="nucleotide sequence ID" value="XM_002674137.1"/>
</dbReference>
<dbReference type="SUPFAM" id="SSF55961">
    <property type="entry name" value="Bet v1-like"/>
    <property type="match status" value="1"/>
</dbReference>
<feature type="compositionally biased region" description="Polar residues" evidence="1">
    <location>
        <begin position="21"/>
        <end position="32"/>
    </location>
</feature>
<evidence type="ECO:0000259" key="2">
    <source>
        <dbReference type="PROSITE" id="PS50132"/>
    </source>
</evidence>
<feature type="compositionally biased region" description="Basic residues" evidence="1">
    <location>
        <begin position="59"/>
        <end position="75"/>
    </location>
</feature>
<dbReference type="InterPro" id="IPR036305">
    <property type="entry name" value="RGS_sf"/>
</dbReference>
<dbReference type="InterPro" id="IPR016137">
    <property type="entry name" value="RGS"/>
</dbReference>
<keyword evidence="4" id="KW-1185">Reference proteome</keyword>
<dbReference type="SUPFAM" id="SSF48097">
    <property type="entry name" value="Regulator of G-protein signaling, RGS"/>
    <property type="match status" value="1"/>
</dbReference>
<dbReference type="InterPro" id="IPR023393">
    <property type="entry name" value="START-like_dom_sf"/>
</dbReference>
<feature type="compositionally biased region" description="Low complexity" evidence="1">
    <location>
        <begin position="10"/>
        <end position="20"/>
    </location>
</feature>
<dbReference type="GeneID" id="8850746"/>
<dbReference type="OrthoDB" id="196858at2759"/>
<evidence type="ECO:0000313" key="3">
    <source>
        <dbReference type="EMBL" id="EFC41439.1"/>
    </source>
</evidence>
<evidence type="ECO:0000256" key="1">
    <source>
        <dbReference type="SAM" id="MobiDB-lite"/>
    </source>
</evidence>
<feature type="region of interest" description="Disordered" evidence="1">
    <location>
        <begin position="193"/>
        <end position="246"/>
    </location>
</feature>